<evidence type="ECO:0000313" key="2">
    <source>
        <dbReference type="Proteomes" id="UP001208689"/>
    </source>
</evidence>
<keyword evidence="2" id="KW-1185">Reference proteome</keyword>
<proteinExistence type="predicted"/>
<reference evidence="1" key="1">
    <citation type="submission" date="2022-09" db="EMBL/GenBank/DDBJ databases">
        <title>Actin cytoskeleton and complex cell architecture in an #Asgard archaeon.</title>
        <authorList>
            <person name="Ponce Toledo R.I."/>
            <person name="Schleper C."/>
            <person name="Rodrigues Oliveira T."/>
            <person name="Wollweber F."/>
            <person name="Xu J."/>
            <person name="Rittmann S."/>
            <person name="Klingl A."/>
            <person name="Pilhofer M."/>
        </authorList>
    </citation>
    <scope>NUCLEOTIDE SEQUENCE</scope>
    <source>
        <strain evidence="1">B-35</strain>
    </source>
</reference>
<evidence type="ECO:0000313" key="1">
    <source>
        <dbReference type="EMBL" id="UYP48217.1"/>
    </source>
</evidence>
<accession>A0ABY6I0V9</accession>
<organism evidence="1 2">
    <name type="scientific">Candidatus Lokiarchaeum ossiferum</name>
    <dbReference type="NCBI Taxonomy" id="2951803"/>
    <lineage>
        <taxon>Archaea</taxon>
        <taxon>Promethearchaeati</taxon>
        <taxon>Promethearchaeota</taxon>
        <taxon>Promethearchaeia</taxon>
        <taxon>Promethearchaeales</taxon>
        <taxon>Promethearchaeaceae</taxon>
        <taxon>Candidatus Lokiarchaeum</taxon>
    </lineage>
</organism>
<dbReference type="EMBL" id="CP104013">
    <property type="protein sequence ID" value="UYP48217.1"/>
    <property type="molecule type" value="Genomic_DNA"/>
</dbReference>
<name>A0ABY6I0V9_9ARCH</name>
<gene>
    <name evidence="1" type="ORF">NEF87_004502</name>
</gene>
<sequence>MYPQEFMDTLHSEEFDVQFWVNANLLKADHPTTSILAESYKWCKFDSKNIGNLHSGILFSI</sequence>
<dbReference type="Proteomes" id="UP001208689">
    <property type="component" value="Chromosome"/>
</dbReference>
<protein>
    <submittedName>
        <fullName evidence="1">Uncharacterized protein</fullName>
    </submittedName>
</protein>